<dbReference type="GO" id="GO:0008360">
    <property type="term" value="P:regulation of cell shape"/>
    <property type="evidence" value="ECO:0007669"/>
    <property type="project" value="UniProtKB-KW"/>
</dbReference>
<dbReference type="PANTHER" id="PTHR34138">
    <property type="entry name" value="CELL SHAPE-DETERMINING PROTEIN MREC"/>
    <property type="match status" value="1"/>
</dbReference>
<reference evidence="7 8" key="1">
    <citation type="submission" date="2016-10" db="EMBL/GenBank/DDBJ databases">
        <authorList>
            <person name="de Groot N.N."/>
        </authorList>
    </citation>
    <scope>NUCLEOTIDE SEQUENCE [LARGE SCALE GENOMIC DNA]</scope>
    <source>
        <strain evidence="7 8">S5-249</strain>
    </source>
</reference>
<comment type="similarity">
    <text evidence="1">Belongs to the MreC family.</text>
</comment>
<protein>
    <recommendedName>
        <fullName evidence="2">Cell shape-determining protein MreC</fullName>
    </recommendedName>
    <alternativeName>
        <fullName evidence="4">Cell shape protein MreC</fullName>
    </alternativeName>
</protein>
<dbReference type="STRING" id="1166337.SAMN05192580_3251"/>
<feature type="transmembrane region" description="Helical" evidence="5">
    <location>
        <begin position="20"/>
        <end position="40"/>
    </location>
</feature>
<name>A0A1I6M0W3_9SPHN</name>
<dbReference type="RefSeq" id="WP_093316137.1">
    <property type="nucleotide sequence ID" value="NZ_FOZG01000003.1"/>
</dbReference>
<evidence type="ECO:0000313" key="7">
    <source>
        <dbReference type="EMBL" id="SFS09313.1"/>
    </source>
</evidence>
<evidence type="ECO:0000256" key="3">
    <source>
        <dbReference type="ARBA" id="ARBA00022960"/>
    </source>
</evidence>
<dbReference type="InterPro" id="IPR042175">
    <property type="entry name" value="Cell/Rod_MreC_2"/>
</dbReference>
<dbReference type="InterPro" id="IPR055342">
    <property type="entry name" value="MreC_beta-barrel_core"/>
</dbReference>
<keyword evidence="3" id="KW-0133">Cell shape</keyword>
<evidence type="ECO:0000256" key="5">
    <source>
        <dbReference type="SAM" id="Phobius"/>
    </source>
</evidence>
<gene>
    <name evidence="7" type="ORF">SAMN05192580_3251</name>
</gene>
<accession>A0A1I6M0W3</accession>
<proteinExistence type="inferred from homology"/>
<dbReference type="Proteomes" id="UP000198824">
    <property type="component" value="Unassembled WGS sequence"/>
</dbReference>
<dbReference type="OrthoDB" id="8478127at2"/>
<evidence type="ECO:0000256" key="1">
    <source>
        <dbReference type="ARBA" id="ARBA00009369"/>
    </source>
</evidence>
<keyword evidence="8" id="KW-1185">Reference proteome</keyword>
<keyword evidence="5" id="KW-0472">Membrane</keyword>
<dbReference type="Pfam" id="PF04085">
    <property type="entry name" value="MreC"/>
    <property type="match status" value="1"/>
</dbReference>
<dbReference type="InterPro" id="IPR007221">
    <property type="entry name" value="MreC"/>
</dbReference>
<evidence type="ECO:0000259" key="6">
    <source>
        <dbReference type="Pfam" id="PF04085"/>
    </source>
</evidence>
<evidence type="ECO:0000313" key="8">
    <source>
        <dbReference type="Proteomes" id="UP000198824"/>
    </source>
</evidence>
<dbReference type="PANTHER" id="PTHR34138:SF1">
    <property type="entry name" value="CELL SHAPE-DETERMINING PROTEIN MREC"/>
    <property type="match status" value="1"/>
</dbReference>
<dbReference type="InterPro" id="IPR042177">
    <property type="entry name" value="Cell/Rod_1"/>
</dbReference>
<sequence>MRPPRRTSPGFSRRAQFGLFAAYVAAVAGVVIGLALVVAARVDPRGFALIRGAAIDAIAPLSAAGRSLVERVSGIDDALYAYVAAGTQNRALRAENMLARRRLIAARGLERENRRLRALLRLAEHTPDRVATARIVGSTASGSHRLATLTAGSLNGVRPGHPVRAPEGLVGRVLETGATAARVLLLADTDSSVPVLIVRNGQPALASGRGDGRLTIRPLVPGPAPFRRGDVALTSGTGGLYPPGIPVAVVDKVDRDGALAWPLADPARLDFVMVEPAFAPPLPPPAPPLAPPAAAPR</sequence>
<dbReference type="GO" id="GO:0005886">
    <property type="term" value="C:plasma membrane"/>
    <property type="evidence" value="ECO:0007669"/>
    <property type="project" value="TreeGrafter"/>
</dbReference>
<feature type="domain" description="Rod shape-determining protein MreC beta-barrel core" evidence="6">
    <location>
        <begin position="135"/>
        <end position="274"/>
    </location>
</feature>
<keyword evidence="5" id="KW-1133">Transmembrane helix</keyword>
<dbReference type="Gene3D" id="2.40.10.350">
    <property type="entry name" value="Rod shape-determining protein MreC, domain 2"/>
    <property type="match status" value="1"/>
</dbReference>
<evidence type="ECO:0000256" key="2">
    <source>
        <dbReference type="ARBA" id="ARBA00013855"/>
    </source>
</evidence>
<evidence type="ECO:0000256" key="4">
    <source>
        <dbReference type="ARBA" id="ARBA00032089"/>
    </source>
</evidence>
<dbReference type="EMBL" id="FOZG01000003">
    <property type="protein sequence ID" value="SFS09313.1"/>
    <property type="molecule type" value="Genomic_DNA"/>
</dbReference>
<organism evidence="7 8">
    <name type="scientific">Sphingomonas jatrophae</name>
    <dbReference type="NCBI Taxonomy" id="1166337"/>
    <lineage>
        <taxon>Bacteria</taxon>
        <taxon>Pseudomonadati</taxon>
        <taxon>Pseudomonadota</taxon>
        <taxon>Alphaproteobacteria</taxon>
        <taxon>Sphingomonadales</taxon>
        <taxon>Sphingomonadaceae</taxon>
        <taxon>Sphingomonas</taxon>
    </lineage>
</organism>
<keyword evidence="5" id="KW-0812">Transmembrane</keyword>
<dbReference type="AlphaFoldDB" id="A0A1I6M0W3"/>
<dbReference type="Gene3D" id="2.40.10.340">
    <property type="entry name" value="Rod shape-determining protein MreC, domain 1"/>
    <property type="match status" value="1"/>
</dbReference>